<dbReference type="SUPFAM" id="SSF46894">
    <property type="entry name" value="C-terminal effector domain of the bipartite response regulators"/>
    <property type="match status" value="1"/>
</dbReference>
<dbReference type="PATRIC" id="fig|28229.3.peg.1262"/>
<name>A0A099L2I8_COLPS</name>
<dbReference type="Pfam" id="PF00196">
    <property type="entry name" value="GerE"/>
    <property type="match status" value="1"/>
</dbReference>
<dbReference type="EMBL" id="JQEC01000011">
    <property type="protein sequence ID" value="KGJ96377.1"/>
    <property type="molecule type" value="Genomic_DNA"/>
</dbReference>
<keyword evidence="2" id="KW-0238">DNA-binding</keyword>
<keyword evidence="1" id="KW-0805">Transcription regulation</keyword>
<dbReference type="InterPro" id="IPR016032">
    <property type="entry name" value="Sig_transdc_resp-reg_C-effctor"/>
</dbReference>
<dbReference type="InterPro" id="IPR036388">
    <property type="entry name" value="WH-like_DNA-bd_sf"/>
</dbReference>
<organism evidence="5 6">
    <name type="scientific">Colwellia psychrerythraea</name>
    <name type="common">Vibrio psychroerythus</name>
    <dbReference type="NCBI Taxonomy" id="28229"/>
    <lineage>
        <taxon>Bacteria</taxon>
        <taxon>Pseudomonadati</taxon>
        <taxon>Pseudomonadota</taxon>
        <taxon>Gammaproteobacteria</taxon>
        <taxon>Alteromonadales</taxon>
        <taxon>Colwelliaceae</taxon>
        <taxon>Colwellia</taxon>
    </lineage>
</organism>
<feature type="domain" description="HTH luxR-type" evidence="4">
    <location>
        <begin position="165"/>
        <end position="230"/>
    </location>
</feature>
<dbReference type="OrthoDB" id="561214at2"/>
<gene>
    <name evidence="5" type="ORF">GAB14E_0324</name>
</gene>
<dbReference type="PANTHER" id="PTHR44688">
    <property type="entry name" value="DNA-BINDING TRANSCRIPTIONAL ACTIVATOR DEVR_DOSR"/>
    <property type="match status" value="1"/>
</dbReference>
<dbReference type="CDD" id="cd06170">
    <property type="entry name" value="LuxR_C_like"/>
    <property type="match status" value="1"/>
</dbReference>
<dbReference type="AlphaFoldDB" id="A0A099L2I8"/>
<sequence>MRLINKDKLKAFFLISGGENNIITENFHPSIHHFTGLVQTCNIDTTVDKTVPDIAQSKSYNLIFIDLYNCTWGDEIPLAIQKIVHNARTVFFNAQKDKYDEKKLLLLGLEGIFYLNERLEIILRGITKLQQNERWFKRETMNSALNELLIKKHNSNLLSARPLQCPINLPSLTRRENTIIGLVSCGAKNQEIAEQLHISPNTVKTHLYSIFRKTSSRNRIELISWTQSYAASIN</sequence>
<dbReference type="PROSITE" id="PS00622">
    <property type="entry name" value="HTH_LUXR_1"/>
    <property type="match status" value="1"/>
</dbReference>
<evidence type="ECO:0000313" key="6">
    <source>
        <dbReference type="Proteomes" id="UP000029868"/>
    </source>
</evidence>
<dbReference type="GO" id="GO:0006355">
    <property type="term" value="P:regulation of DNA-templated transcription"/>
    <property type="evidence" value="ECO:0007669"/>
    <property type="project" value="InterPro"/>
</dbReference>
<dbReference type="SMART" id="SM00421">
    <property type="entry name" value="HTH_LUXR"/>
    <property type="match status" value="1"/>
</dbReference>
<evidence type="ECO:0000259" key="4">
    <source>
        <dbReference type="PROSITE" id="PS50043"/>
    </source>
</evidence>
<dbReference type="Proteomes" id="UP000029868">
    <property type="component" value="Unassembled WGS sequence"/>
</dbReference>
<dbReference type="GO" id="GO:0003677">
    <property type="term" value="F:DNA binding"/>
    <property type="evidence" value="ECO:0007669"/>
    <property type="project" value="UniProtKB-KW"/>
</dbReference>
<evidence type="ECO:0000256" key="2">
    <source>
        <dbReference type="ARBA" id="ARBA00023125"/>
    </source>
</evidence>
<comment type="caution">
    <text evidence="5">The sequence shown here is derived from an EMBL/GenBank/DDBJ whole genome shotgun (WGS) entry which is preliminary data.</text>
</comment>
<dbReference type="RefSeq" id="WP_052093511.1">
    <property type="nucleotide sequence ID" value="NZ_JQEC01000011.1"/>
</dbReference>
<reference evidence="5 6" key="1">
    <citation type="submission" date="2014-08" db="EMBL/GenBank/DDBJ databases">
        <title>Genomic and Phenotypic Diversity of Colwellia psychrerythraea strains from Disparate Marine Basins.</title>
        <authorList>
            <person name="Techtmann S.M."/>
            <person name="Stelling S.C."/>
            <person name="Utturkar S.M."/>
            <person name="Alshibli N."/>
            <person name="Harris A."/>
            <person name="Brown S.D."/>
            <person name="Hazen T.C."/>
        </authorList>
    </citation>
    <scope>NUCLEOTIDE SEQUENCE [LARGE SCALE GENOMIC DNA]</scope>
    <source>
        <strain evidence="5 6">GAB14E</strain>
    </source>
</reference>
<protein>
    <submittedName>
        <fullName evidence="5">Transcriptional regulator, LuxR family</fullName>
    </submittedName>
</protein>
<evidence type="ECO:0000313" key="5">
    <source>
        <dbReference type="EMBL" id="KGJ96377.1"/>
    </source>
</evidence>
<dbReference type="Gene3D" id="1.10.10.10">
    <property type="entry name" value="Winged helix-like DNA-binding domain superfamily/Winged helix DNA-binding domain"/>
    <property type="match status" value="1"/>
</dbReference>
<dbReference type="Gene3D" id="3.40.50.2300">
    <property type="match status" value="1"/>
</dbReference>
<dbReference type="PRINTS" id="PR00038">
    <property type="entry name" value="HTHLUXR"/>
</dbReference>
<proteinExistence type="predicted"/>
<accession>A0A099L2I8</accession>
<dbReference type="PANTHER" id="PTHR44688:SF16">
    <property type="entry name" value="DNA-BINDING TRANSCRIPTIONAL ACTIVATOR DEVR_DOSR"/>
    <property type="match status" value="1"/>
</dbReference>
<evidence type="ECO:0000256" key="3">
    <source>
        <dbReference type="ARBA" id="ARBA00023163"/>
    </source>
</evidence>
<evidence type="ECO:0000256" key="1">
    <source>
        <dbReference type="ARBA" id="ARBA00023015"/>
    </source>
</evidence>
<keyword evidence="3" id="KW-0804">Transcription</keyword>
<dbReference type="PROSITE" id="PS50043">
    <property type="entry name" value="HTH_LUXR_2"/>
    <property type="match status" value="1"/>
</dbReference>
<dbReference type="InterPro" id="IPR000792">
    <property type="entry name" value="Tscrpt_reg_LuxR_C"/>
</dbReference>